<dbReference type="InterPro" id="IPR007197">
    <property type="entry name" value="rSAM"/>
</dbReference>
<gene>
    <name evidence="10" type="ORF">COY66_00620</name>
</gene>
<evidence type="ECO:0000259" key="9">
    <source>
        <dbReference type="PROSITE" id="PS51918"/>
    </source>
</evidence>
<dbReference type="InterPro" id="IPR058240">
    <property type="entry name" value="rSAM_sf"/>
</dbReference>
<keyword evidence="7" id="KW-0411">Iron-sulfur</keyword>
<dbReference type="PANTHER" id="PTHR43409">
    <property type="entry name" value="ANAEROBIC MAGNESIUM-PROTOPORPHYRIN IX MONOMETHYL ESTER CYCLASE-RELATED"/>
    <property type="match status" value="1"/>
</dbReference>
<dbReference type="InterPro" id="IPR034466">
    <property type="entry name" value="Methyltransferase_Class_B"/>
</dbReference>
<dbReference type="PROSITE" id="PS51332">
    <property type="entry name" value="B12_BINDING"/>
    <property type="match status" value="1"/>
</dbReference>
<evidence type="ECO:0000256" key="4">
    <source>
        <dbReference type="ARBA" id="ARBA00022691"/>
    </source>
</evidence>
<dbReference type="CDD" id="cd01335">
    <property type="entry name" value="Radical_SAM"/>
    <property type="match status" value="1"/>
</dbReference>
<dbReference type="SUPFAM" id="SSF52242">
    <property type="entry name" value="Cobalamin (vitamin B12)-binding domain"/>
    <property type="match status" value="1"/>
</dbReference>
<proteinExistence type="predicted"/>
<dbReference type="InterPro" id="IPR023404">
    <property type="entry name" value="rSAM_horseshoe"/>
</dbReference>
<keyword evidence="4" id="KW-0949">S-adenosyl-L-methionine</keyword>
<dbReference type="Proteomes" id="UP000230779">
    <property type="component" value="Unassembled WGS sequence"/>
</dbReference>
<dbReference type="InterPro" id="IPR036724">
    <property type="entry name" value="Cobalamin-bd_sf"/>
</dbReference>
<dbReference type="GO" id="GO:0003824">
    <property type="term" value="F:catalytic activity"/>
    <property type="evidence" value="ECO:0007669"/>
    <property type="project" value="InterPro"/>
</dbReference>
<dbReference type="Pfam" id="PF02310">
    <property type="entry name" value="B12-binding"/>
    <property type="match status" value="1"/>
</dbReference>
<dbReference type="GO" id="GO:0031419">
    <property type="term" value="F:cobalamin binding"/>
    <property type="evidence" value="ECO:0007669"/>
    <property type="project" value="InterPro"/>
</dbReference>
<dbReference type="GO" id="GO:0046872">
    <property type="term" value="F:metal ion binding"/>
    <property type="evidence" value="ECO:0007669"/>
    <property type="project" value="UniProtKB-KW"/>
</dbReference>
<keyword evidence="2" id="KW-0489">Methyltransferase</keyword>
<evidence type="ECO:0000256" key="7">
    <source>
        <dbReference type="ARBA" id="ARBA00023014"/>
    </source>
</evidence>
<dbReference type="SFLD" id="SFLDG01123">
    <property type="entry name" value="methyltransferase_(Class_B)"/>
    <property type="match status" value="1"/>
</dbReference>
<evidence type="ECO:0000256" key="5">
    <source>
        <dbReference type="ARBA" id="ARBA00022723"/>
    </source>
</evidence>
<protein>
    <submittedName>
        <fullName evidence="10">Uncharacterized protein</fullName>
    </submittedName>
</protein>
<dbReference type="AlphaFoldDB" id="A0A2M7RL30"/>
<keyword evidence="5" id="KW-0479">Metal-binding</keyword>
<dbReference type="SFLD" id="SFLDG01082">
    <property type="entry name" value="B12-binding_domain_containing"/>
    <property type="match status" value="1"/>
</dbReference>
<feature type="domain" description="Radical SAM core" evidence="9">
    <location>
        <begin position="167"/>
        <end position="400"/>
    </location>
</feature>
<dbReference type="Gene3D" id="3.80.30.20">
    <property type="entry name" value="tm_1862 like domain"/>
    <property type="match status" value="1"/>
</dbReference>
<evidence type="ECO:0000313" key="10">
    <source>
        <dbReference type="EMBL" id="PIY97237.1"/>
    </source>
</evidence>
<dbReference type="SFLD" id="SFLDS00029">
    <property type="entry name" value="Radical_SAM"/>
    <property type="match status" value="1"/>
</dbReference>
<evidence type="ECO:0000259" key="8">
    <source>
        <dbReference type="PROSITE" id="PS51332"/>
    </source>
</evidence>
<dbReference type="CDD" id="cd02068">
    <property type="entry name" value="radical_SAM_B12_BD"/>
    <property type="match status" value="1"/>
</dbReference>
<feature type="domain" description="B12-binding" evidence="8">
    <location>
        <begin position="1"/>
        <end position="126"/>
    </location>
</feature>
<dbReference type="InterPro" id="IPR006158">
    <property type="entry name" value="Cobalamin-bd"/>
</dbReference>
<evidence type="ECO:0000256" key="6">
    <source>
        <dbReference type="ARBA" id="ARBA00023004"/>
    </source>
</evidence>
<evidence type="ECO:0000256" key="3">
    <source>
        <dbReference type="ARBA" id="ARBA00022679"/>
    </source>
</evidence>
<organism evidence="10 11">
    <name type="scientific">Candidatus Kerfeldbacteria bacterium CG_4_10_14_0_8_um_filter_42_10</name>
    <dbReference type="NCBI Taxonomy" id="2014248"/>
    <lineage>
        <taxon>Bacteria</taxon>
        <taxon>Candidatus Kerfeldiibacteriota</taxon>
    </lineage>
</organism>
<comment type="caution">
    <text evidence="10">The sequence shown here is derived from an EMBL/GenBank/DDBJ whole genome shotgun (WGS) entry which is preliminary data.</text>
</comment>
<keyword evidence="6" id="KW-0408">Iron</keyword>
<evidence type="ECO:0000313" key="11">
    <source>
        <dbReference type="Proteomes" id="UP000230779"/>
    </source>
</evidence>
<dbReference type="GO" id="GO:0051539">
    <property type="term" value="F:4 iron, 4 sulfur cluster binding"/>
    <property type="evidence" value="ECO:0007669"/>
    <property type="project" value="UniProtKB-KW"/>
</dbReference>
<dbReference type="PANTHER" id="PTHR43409:SF7">
    <property type="entry name" value="BLL1977 PROTEIN"/>
    <property type="match status" value="1"/>
</dbReference>
<evidence type="ECO:0000256" key="1">
    <source>
        <dbReference type="ARBA" id="ARBA00001966"/>
    </source>
</evidence>
<dbReference type="PROSITE" id="PS51918">
    <property type="entry name" value="RADICAL_SAM"/>
    <property type="match status" value="1"/>
</dbReference>
<evidence type="ECO:0000256" key="2">
    <source>
        <dbReference type="ARBA" id="ARBA00022603"/>
    </source>
</evidence>
<reference evidence="10 11" key="1">
    <citation type="submission" date="2017-09" db="EMBL/GenBank/DDBJ databases">
        <title>Depth-based differentiation of microbial function through sediment-hosted aquifers and enrichment of novel symbionts in the deep terrestrial subsurface.</title>
        <authorList>
            <person name="Probst A.J."/>
            <person name="Ladd B."/>
            <person name="Jarett J.K."/>
            <person name="Geller-Mcgrath D.E."/>
            <person name="Sieber C.M."/>
            <person name="Emerson J.B."/>
            <person name="Anantharaman K."/>
            <person name="Thomas B.C."/>
            <person name="Malmstrom R."/>
            <person name="Stieglmeier M."/>
            <person name="Klingl A."/>
            <person name="Woyke T."/>
            <person name="Ryan C.M."/>
            <person name="Banfield J.F."/>
        </authorList>
    </citation>
    <scope>NUCLEOTIDE SEQUENCE [LARGE SCALE GENOMIC DNA]</scope>
    <source>
        <strain evidence="10">CG_4_10_14_0_8_um_filter_42_10</strain>
    </source>
</reference>
<dbReference type="Pfam" id="PF04055">
    <property type="entry name" value="Radical_SAM"/>
    <property type="match status" value="1"/>
</dbReference>
<dbReference type="InterPro" id="IPR006638">
    <property type="entry name" value="Elp3/MiaA/NifB-like_rSAM"/>
</dbReference>
<dbReference type="SMART" id="SM00729">
    <property type="entry name" value="Elp3"/>
    <property type="match status" value="1"/>
</dbReference>
<dbReference type="InterPro" id="IPR051198">
    <property type="entry name" value="BchE-like"/>
</dbReference>
<name>A0A2M7RL30_9BACT</name>
<sequence length="470" mass="53871">MKFLFIQKSSFPAAGPMIISALLKKNGFEVDLLLAGEEKNLLQSVQAAKPDLVGLPCFTGQHHWVVETCQKIKSNFKDIKTVLGGPHPTYYPEIIKEPGVDMIVRGEAEFAVLELLQKLQKQEAIDQVPNVWLKKENGIVQNEMSNLPEDLDQLPLPDREIYYKYDFLQRVSVKQFLSGRGCPYHCAFCANNILRKIYQDKGHFLRRRSPEGVVAEIKEVKEKYGLRTASFTDDVFITDQGWLKEFLPLFKERVGVPFMCNVTANLVEEETIKLLKENGCYGISMGVESGDQNIRFKVMKKYITDSRILNAGRLAKKHRLILKTYNILCLPEETIEKAIGTMELNARIKSDFAACSLLQPFPEYDITNYAKEHHYLPPDYSVKDVKGGIYRSSPIQLPNKNQFINLQKLFFVGVKLPWLIPLIKKLIKLPPNFVFNLMGRAMYGIFMSKVHRLTLKDMINYALHIDPYDV</sequence>
<keyword evidence="3" id="KW-0808">Transferase</keyword>
<dbReference type="Gene3D" id="3.40.50.280">
    <property type="entry name" value="Cobalamin-binding domain"/>
    <property type="match status" value="1"/>
</dbReference>
<dbReference type="SUPFAM" id="SSF102114">
    <property type="entry name" value="Radical SAM enzymes"/>
    <property type="match status" value="1"/>
</dbReference>
<accession>A0A2M7RL30</accession>
<dbReference type="EMBL" id="PFMD01000006">
    <property type="protein sequence ID" value="PIY97237.1"/>
    <property type="molecule type" value="Genomic_DNA"/>
</dbReference>
<comment type="cofactor">
    <cofactor evidence="1">
        <name>[4Fe-4S] cluster</name>
        <dbReference type="ChEBI" id="CHEBI:49883"/>
    </cofactor>
</comment>